<dbReference type="Proteomes" id="UP000253790">
    <property type="component" value="Chromosome"/>
</dbReference>
<keyword evidence="4" id="KW-0808">Transferase</keyword>
<evidence type="ECO:0000313" key="9">
    <source>
        <dbReference type="Proteomes" id="UP000253790"/>
    </source>
</evidence>
<sequence>MGAGGHRPDGTFPPRLGAHRRPGARAGGLDRHRGPADDRRAPSGPPRVILRDLGRTYRAVRPDLRGPALLGLTVRGTLAYGAYWARLGTLPWLGRAQIDRLVHGVGLDDVLEGMASRRGQVLVLLHLGHFELAGAWAAPRLGGLTTVAEELPPGPAAVLTARARAAAGLEVVPAGSGSAGARRLLSVLHAGGAVALLVDRDLADRGMRSRRVPVQIGGLATTFAAGPAELALATGADLRPVSVTTSGRGAPRHQVRFGAAVPVGSGPRAEQVEQMTRACAEVLGEAVLRRTQDWHLTRLPAVAPPAGVRP</sequence>
<reference evidence="8 9" key="1">
    <citation type="submission" date="2018-07" db="EMBL/GenBank/DDBJ databases">
        <title>Complete genome sequencing of Ornithinimicrobium sp. AMA3305.</title>
        <authorList>
            <person name="Bae J.-W."/>
        </authorList>
    </citation>
    <scope>NUCLEOTIDE SEQUENCE [LARGE SCALE GENOMIC DNA]</scope>
    <source>
        <strain evidence="8 9">AMA3305</strain>
    </source>
</reference>
<accession>A0A345NJU7</accession>
<dbReference type="EMBL" id="CP031229">
    <property type="protein sequence ID" value="AXH95305.1"/>
    <property type="molecule type" value="Genomic_DNA"/>
</dbReference>
<gene>
    <name evidence="8" type="ORF">DV701_03365</name>
</gene>
<evidence type="ECO:0000313" key="8">
    <source>
        <dbReference type="EMBL" id="AXH95305.1"/>
    </source>
</evidence>
<feature type="region of interest" description="Disordered" evidence="7">
    <location>
        <begin position="1"/>
        <end position="47"/>
    </location>
</feature>
<dbReference type="PANTHER" id="PTHR30606">
    <property type="entry name" value="LIPID A BIOSYNTHESIS LAUROYL ACYLTRANSFERASE"/>
    <property type="match status" value="1"/>
</dbReference>
<evidence type="ECO:0008006" key="10">
    <source>
        <dbReference type="Google" id="ProtNLM"/>
    </source>
</evidence>
<keyword evidence="9" id="KW-1185">Reference proteome</keyword>
<dbReference type="CDD" id="cd07984">
    <property type="entry name" value="LPLAT_LABLAT-like"/>
    <property type="match status" value="1"/>
</dbReference>
<keyword evidence="6" id="KW-0012">Acyltransferase</keyword>
<keyword evidence="3" id="KW-0997">Cell inner membrane</keyword>
<organism evidence="8 9">
    <name type="scientific">Ornithinimicrobium avium</name>
    <dbReference type="NCBI Taxonomy" id="2283195"/>
    <lineage>
        <taxon>Bacteria</taxon>
        <taxon>Bacillati</taxon>
        <taxon>Actinomycetota</taxon>
        <taxon>Actinomycetes</taxon>
        <taxon>Micrococcales</taxon>
        <taxon>Ornithinimicrobiaceae</taxon>
        <taxon>Ornithinimicrobium</taxon>
    </lineage>
</organism>
<dbReference type="GO" id="GO:0016746">
    <property type="term" value="F:acyltransferase activity"/>
    <property type="evidence" value="ECO:0007669"/>
    <property type="project" value="UniProtKB-KW"/>
</dbReference>
<comment type="subcellular location">
    <subcellularLocation>
        <location evidence="1">Cell inner membrane</location>
    </subcellularLocation>
</comment>
<evidence type="ECO:0000256" key="5">
    <source>
        <dbReference type="ARBA" id="ARBA00023136"/>
    </source>
</evidence>
<dbReference type="InterPro" id="IPR004960">
    <property type="entry name" value="LipA_acyltrans"/>
</dbReference>
<dbReference type="Pfam" id="PF03279">
    <property type="entry name" value="Lip_A_acyltrans"/>
    <property type="match status" value="1"/>
</dbReference>
<evidence type="ECO:0000256" key="2">
    <source>
        <dbReference type="ARBA" id="ARBA00022475"/>
    </source>
</evidence>
<evidence type="ECO:0000256" key="4">
    <source>
        <dbReference type="ARBA" id="ARBA00022679"/>
    </source>
</evidence>
<keyword evidence="5" id="KW-0472">Membrane</keyword>
<dbReference type="PANTHER" id="PTHR30606:SF10">
    <property type="entry name" value="PHOSPHATIDYLINOSITOL MANNOSIDE ACYLTRANSFERASE"/>
    <property type="match status" value="1"/>
</dbReference>
<evidence type="ECO:0000256" key="1">
    <source>
        <dbReference type="ARBA" id="ARBA00004533"/>
    </source>
</evidence>
<dbReference type="GO" id="GO:0009247">
    <property type="term" value="P:glycolipid biosynthetic process"/>
    <property type="evidence" value="ECO:0007669"/>
    <property type="project" value="UniProtKB-ARBA"/>
</dbReference>
<proteinExistence type="predicted"/>
<protein>
    <recommendedName>
        <fullName evidence="10">Lysophospholipid acyltransferase family protein</fullName>
    </recommendedName>
</protein>
<evidence type="ECO:0000256" key="3">
    <source>
        <dbReference type="ARBA" id="ARBA00022519"/>
    </source>
</evidence>
<evidence type="ECO:0000256" key="7">
    <source>
        <dbReference type="SAM" id="MobiDB-lite"/>
    </source>
</evidence>
<evidence type="ECO:0000256" key="6">
    <source>
        <dbReference type="ARBA" id="ARBA00023315"/>
    </source>
</evidence>
<keyword evidence="2" id="KW-1003">Cell membrane</keyword>
<dbReference type="KEGG" id="orn:DV701_03365"/>
<name>A0A345NJU7_9MICO</name>
<feature type="compositionally biased region" description="Basic and acidic residues" evidence="7">
    <location>
        <begin position="28"/>
        <end position="41"/>
    </location>
</feature>
<dbReference type="OrthoDB" id="9803456at2"/>
<dbReference type="GO" id="GO:0005886">
    <property type="term" value="C:plasma membrane"/>
    <property type="evidence" value="ECO:0007669"/>
    <property type="project" value="UniProtKB-SubCell"/>
</dbReference>
<dbReference type="AlphaFoldDB" id="A0A345NJU7"/>